<name>C6WC70_ACTMD</name>
<dbReference type="KEGG" id="ami:Amir_5642"/>
<accession>C6WC70</accession>
<dbReference type="OrthoDB" id="3620915at2"/>
<evidence type="ECO:0000313" key="2">
    <source>
        <dbReference type="EMBL" id="ACU39458.1"/>
    </source>
</evidence>
<gene>
    <name evidence="2" type="ordered locus">Amir_5642</name>
</gene>
<organism evidence="2 3">
    <name type="scientific">Actinosynnema mirum (strain ATCC 29888 / DSM 43827 / JCM 3225 / NBRC 14064 / NCIMB 13271 / NRRL B-12336 / IMRU 3971 / 101)</name>
    <dbReference type="NCBI Taxonomy" id="446462"/>
    <lineage>
        <taxon>Bacteria</taxon>
        <taxon>Bacillati</taxon>
        <taxon>Actinomycetota</taxon>
        <taxon>Actinomycetes</taxon>
        <taxon>Pseudonocardiales</taxon>
        <taxon>Pseudonocardiaceae</taxon>
        <taxon>Actinosynnema</taxon>
    </lineage>
</organism>
<reference evidence="2 3" key="1">
    <citation type="journal article" date="2009" name="Stand. Genomic Sci.">
        <title>Complete genome sequence of Actinosynnema mirum type strain (101).</title>
        <authorList>
            <person name="Land M."/>
            <person name="Lapidus A."/>
            <person name="Mayilraj S."/>
            <person name="Chen F."/>
            <person name="Copeland A."/>
            <person name="Del Rio T.G."/>
            <person name="Nolan M."/>
            <person name="Lucas S."/>
            <person name="Tice H."/>
            <person name="Cheng J.F."/>
            <person name="Chertkov O."/>
            <person name="Bruce D."/>
            <person name="Goodwin L."/>
            <person name="Pitluck S."/>
            <person name="Rohde M."/>
            <person name="Goker M."/>
            <person name="Pati A."/>
            <person name="Ivanova N."/>
            <person name="Mavromatis K."/>
            <person name="Chen A."/>
            <person name="Palaniappan K."/>
            <person name="Hauser L."/>
            <person name="Chang Y.J."/>
            <person name="Jeffries C.C."/>
            <person name="Brettin T."/>
            <person name="Detter J.C."/>
            <person name="Han C."/>
            <person name="Chain P."/>
            <person name="Tindall B.J."/>
            <person name="Bristow J."/>
            <person name="Eisen J.A."/>
            <person name="Markowitz V."/>
            <person name="Hugenholtz P."/>
            <person name="Kyrpides N.C."/>
            <person name="Klenk H.P."/>
        </authorList>
    </citation>
    <scope>NUCLEOTIDE SEQUENCE [LARGE SCALE GENOMIC DNA]</scope>
    <source>
        <strain evidence="3">ATCC 29888 / DSM 43827 / JCM 3225 / NBRC 14064 / NCIMB 13271 / NRRL B-12336 / IMRU 3971 / 101</strain>
    </source>
</reference>
<feature type="region of interest" description="Disordered" evidence="1">
    <location>
        <begin position="105"/>
        <end position="126"/>
    </location>
</feature>
<dbReference type="EMBL" id="CP001630">
    <property type="protein sequence ID" value="ACU39458.1"/>
    <property type="molecule type" value="Genomic_DNA"/>
</dbReference>
<dbReference type="STRING" id="446462.Amir_5642"/>
<dbReference type="RefSeq" id="WP_015804343.1">
    <property type="nucleotide sequence ID" value="NC_013093.1"/>
</dbReference>
<dbReference type="Proteomes" id="UP000002213">
    <property type="component" value="Chromosome"/>
</dbReference>
<proteinExistence type="predicted"/>
<evidence type="ECO:0000256" key="1">
    <source>
        <dbReference type="SAM" id="MobiDB-lite"/>
    </source>
</evidence>
<evidence type="ECO:0000313" key="3">
    <source>
        <dbReference type="Proteomes" id="UP000002213"/>
    </source>
</evidence>
<sequence length="126" mass="14156">MTTPEQTRKRWTFQHVITLVVAVLVVASVVQAVTFYQRTERIVGCQQGYQRGFAAALDARTQVSAEAQLALDEVMRVVSVSFSADGALAQREQVRAAINDYLTKREQARETQRQNPYPAAPEELCR</sequence>
<keyword evidence="3" id="KW-1185">Reference proteome</keyword>
<protein>
    <submittedName>
        <fullName evidence="2">Uncharacterized protein</fullName>
    </submittedName>
</protein>
<dbReference type="AlphaFoldDB" id="C6WC70"/>
<dbReference type="HOGENOM" id="CLU_1976810_0_0_11"/>